<organism evidence="2 3">
    <name type="scientific">Coprinopsis marcescibilis</name>
    <name type="common">Agaric fungus</name>
    <name type="synonym">Psathyrella marcescibilis</name>
    <dbReference type="NCBI Taxonomy" id="230819"/>
    <lineage>
        <taxon>Eukaryota</taxon>
        <taxon>Fungi</taxon>
        <taxon>Dikarya</taxon>
        <taxon>Basidiomycota</taxon>
        <taxon>Agaricomycotina</taxon>
        <taxon>Agaricomycetes</taxon>
        <taxon>Agaricomycetidae</taxon>
        <taxon>Agaricales</taxon>
        <taxon>Agaricineae</taxon>
        <taxon>Psathyrellaceae</taxon>
        <taxon>Coprinopsis</taxon>
    </lineage>
</organism>
<feature type="compositionally biased region" description="Polar residues" evidence="1">
    <location>
        <begin position="9"/>
        <end position="22"/>
    </location>
</feature>
<evidence type="ECO:0000313" key="3">
    <source>
        <dbReference type="Proteomes" id="UP000307440"/>
    </source>
</evidence>
<accession>A0A5C3KR83</accession>
<dbReference type="EMBL" id="ML210229">
    <property type="protein sequence ID" value="TFK22916.1"/>
    <property type="molecule type" value="Genomic_DNA"/>
</dbReference>
<proteinExistence type="predicted"/>
<protein>
    <submittedName>
        <fullName evidence="2">Uncharacterized protein</fullName>
    </submittedName>
</protein>
<feature type="region of interest" description="Disordered" evidence="1">
    <location>
        <begin position="1"/>
        <end position="22"/>
    </location>
</feature>
<dbReference type="AlphaFoldDB" id="A0A5C3KR83"/>
<evidence type="ECO:0000313" key="2">
    <source>
        <dbReference type="EMBL" id="TFK22916.1"/>
    </source>
</evidence>
<name>A0A5C3KR83_COPMA</name>
<reference evidence="2 3" key="1">
    <citation type="journal article" date="2019" name="Nat. Ecol. Evol.">
        <title>Megaphylogeny resolves global patterns of mushroom evolution.</title>
        <authorList>
            <person name="Varga T."/>
            <person name="Krizsan K."/>
            <person name="Foldi C."/>
            <person name="Dima B."/>
            <person name="Sanchez-Garcia M."/>
            <person name="Sanchez-Ramirez S."/>
            <person name="Szollosi G.J."/>
            <person name="Szarkandi J.G."/>
            <person name="Papp V."/>
            <person name="Albert L."/>
            <person name="Andreopoulos W."/>
            <person name="Angelini C."/>
            <person name="Antonin V."/>
            <person name="Barry K.W."/>
            <person name="Bougher N.L."/>
            <person name="Buchanan P."/>
            <person name="Buyck B."/>
            <person name="Bense V."/>
            <person name="Catcheside P."/>
            <person name="Chovatia M."/>
            <person name="Cooper J."/>
            <person name="Damon W."/>
            <person name="Desjardin D."/>
            <person name="Finy P."/>
            <person name="Geml J."/>
            <person name="Haridas S."/>
            <person name="Hughes K."/>
            <person name="Justo A."/>
            <person name="Karasinski D."/>
            <person name="Kautmanova I."/>
            <person name="Kiss B."/>
            <person name="Kocsube S."/>
            <person name="Kotiranta H."/>
            <person name="LaButti K.M."/>
            <person name="Lechner B.E."/>
            <person name="Liimatainen K."/>
            <person name="Lipzen A."/>
            <person name="Lukacs Z."/>
            <person name="Mihaltcheva S."/>
            <person name="Morgado L.N."/>
            <person name="Niskanen T."/>
            <person name="Noordeloos M.E."/>
            <person name="Ohm R.A."/>
            <person name="Ortiz-Santana B."/>
            <person name="Ovrebo C."/>
            <person name="Racz N."/>
            <person name="Riley R."/>
            <person name="Savchenko A."/>
            <person name="Shiryaev A."/>
            <person name="Soop K."/>
            <person name="Spirin V."/>
            <person name="Szebenyi C."/>
            <person name="Tomsovsky M."/>
            <person name="Tulloss R.E."/>
            <person name="Uehling J."/>
            <person name="Grigoriev I.V."/>
            <person name="Vagvolgyi C."/>
            <person name="Papp T."/>
            <person name="Martin F.M."/>
            <person name="Miettinen O."/>
            <person name="Hibbett D.S."/>
            <person name="Nagy L.G."/>
        </authorList>
    </citation>
    <scope>NUCLEOTIDE SEQUENCE [LARGE SCALE GENOMIC DNA]</scope>
    <source>
        <strain evidence="2 3">CBS 121175</strain>
    </source>
</reference>
<sequence>MDRVEAQRFRQSISPQPKVGQTSETVVKDFGVVNDVKQMIATARKEDSTARVLSTSPPTYGTFILKPVQTPMFLRPPAAPTPLSDRLSASIPALTRSRQPITPHQLPAQSGNAYDGDSSSAESLLPMFDDSYGSDGRVDMDTPGSSQPTKSPLDFLHHRQSSKLVFYTEVEPSCSTGDCPSLPRIIDPLRSSDYSDVFKPSSDSREASVISDSGGSAQDKKETHGMTAILVS</sequence>
<feature type="compositionally biased region" description="Polar residues" evidence="1">
    <location>
        <begin position="98"/>
        <end position="122"/>
    </location>
</feature>
<evidence type="ECO:0000256" key="1">
    <source>
        <dbReference type="SAM" id="MobiDB-lite"/>
    </source>
</evidence>
<feature type="region of interest" description="Disordered" evidence="1">
    <location>
        <begin position="98"/>
        <end position="154"/>
    </location>
</feature>
<dbReference type="Proteomes" id="UP000307440">
    <property type="component" value="Unassembled WGS sequence"/>
</dbReference>
<gene>
    <name evidence="2" type="ORF">FA15DRAFT_496147</name>
</gene>
<feature type="region of interest" description="Disordered" evidence="1">
    <location>
        <begin position="191"/>
        <end position="232"/>
    </location>
</feature>
<keyword evidence="3" id="KW-1185">Reference proteome</keyword>